<dbReference type="Gene3D" id="3.40.50.2300">
    <property type="match status" value="2"/>
</dbReference>
<proteinExistence type="predicted"/>
<evidence type="ECO:0000256" key="1">
    <source>
        <dbReference type="ARBA" id="ARBA00023015"/>
    </source>
</evidence>
<evidence type="ECO:0000256" key="2">
    <source>
        <dbReference type="ARBA" id="ARBA00023125"/>
    </source>
</evidence>
<reference evidence="5" key="1">
    <citation type="submission" date="2021-01" db="EMBL/GenBank/DDBJ databases">
        <title>Modified the classification status of verrucomicrobia.</title>
        <authorList>
            <person name="Feng X."/>
        </authorList>
    </citation>
    <scope>NUCLEOTIDE SEQUENCE</scope>
    <source>
        <strain evidence="5">KCTC 13126</strain>
    </source>
</reference>
<name>A0A934VJS1_9BACT</name>
<evidence type="ECO:0000313" key="6">
    <source>
        <dbReference type="Proteomes" id="UP000617628"/>
    </source>
</evidence>
<dbReference type="Pfam" id="PF13377">
    <property type="entry name" value="Peripla_BP_3"/>
    <property type="match status" value="1"/>
</dbReference>
<keyword evidence="1" id="KW-0805">Transcription regulation</keyword>
<dbReference type="InterPro" id="IPR018060">
    <property type="entry name" value="HTH_AraC"/>
</dbReference>
<dbReference type="SMART" id="SM00342">
    <property type="entry name" value="HTH_ARAC"/>
    <property type="match status" value="1"/>
</dbReference>
<dbReference type="GO" id="GO:0003700">
    <property type="term" value="F:DNA-binding transcription factor activity"/>
    <property type="evidence" value="ECO:0007669"/>
    <property type="project" value="InterPro"/>
</dbReference>
<sequence length="391" mass="44189">MTNSHATPPKVALLLQGVRHYEREMLSGIANYANLHGPWQFYRNVSYLSEEKITPTKLIDSWQPDAMIIRESTPHYYDEILTRRIPIIYSPTTEPRPDVSNIIVDDEAVGALAAQHLYENGFRNFAFCGINTLFFWSRRRCQGFCDKAHAYGQAAHVFDSPQGEEFLSWNKGFSKLKDWLAALPAHTGIMVCTDDFALLVQEACIAIGRSVPDEIAIIGVGNDESVCELATTPLSSVELNIKRAGYDAAKHIADRLKQTPPPPTDIIIPPLGIAARRSTDAKETQDPVVSKAISYILKRINHPIEVSDIVDQVHLSRRTLYDRFQRATGQTISNYIRNRRLEHFSKLLLETNLTVSEISYTMGYESDTNVARLFKKHYGLTPLAYRRKHAS</sequence>
<dbReference type="CDD" id="cd01543">
    <property type="entry name" value="PBP1_XylR"/>
    <property type="match status" value="1"/>
</dbReference>
<dbReference type="AlphaFoldDB" id="A0A934VJS1"/>
<dbReference type="Gene3D" id="1.10.10.60">
    <property type="entry name" value="Homeodomain-like"/>
    <property type="match status" value="2"/>
</dbReference>
<dbReference type="PANTHER" id="PTHR30146:SF24">
    <property type="entry name" value="XYLOSE OPERON REGULATORY PROTEIN"/>
    <property type="match status" value="1"/>
</dbReference>
<dbReference type="RefSeq" id="WP_200354133.1">
    <property type="nucleotide sequence ID" value="NZ_JAENIL010000005.1"/>
</dbReference>
<feature type="domain" description="HTH araC/xylS-type" evidence="4">
    <location>
        <begin position="290"/>
        <end position="388"/>
    </location>
</feature>
<evidence type="ECO:0000313" key="5">
    <source>
        <dbReference type="EMBL" id="MBK1875916.1"/>
    </source>
</evidence>
<keyword evidence="3" id="KW-0804">Transcription</keyword>
<dbReference type="GO" id="GO:0000976">
    <property type="term" value="F:transcription cis-regulatory region binding"/>
    <property type="evidence" value="ECO:0007669"/>
    <property type="project" value="TreeGrafter"/>
</dbReference>
<dbReference type="PANTHER" id="PTHR30146">
    <property type="entry name" value="LACI-RELATED TRANSCRIPTIONAL REPRESSOR"/>
    <property type="match status" value="1"/>
</dbReference>
<evidence type="ECO:0000259" key="4">
    <source>
        <dbReference type="PROSITE" id="PS01124"/>
    </source>
</evidence>
<accession>A0A934VJS1</accession>
<dbReference type="InterPro" id="IPR028082">
    <property type="entry name" value="Peripla_BP_I"/>
</dbReference>
<evidence type="ECO:0000256" key="3">
    <source>
        <dbReference type="ARBA" id="ARBA00023163"/>
    </source>
</evidence>
<dbReference type="PROSITE" id="PS01124">
    <property type="entry name" value="HTH_ARAC_FAMILY_2"/>
    <property type="match status" value="1"/>
</dbReference>
<dbReference type="SUPFAM" id="SSF46689">
    <property type="entry name" value="Homeodomain-like"/>
    <property type="match status" value="2"/>
</dbReference>
<organism evidence="5 6">
    <name type="scientific">Pelagicoccus mobilis</name>
    <dbReference type="NCBI Taxonomy" id="415221"/>
    <lineage>
        <taxon>Bacteria</taxon>
        <taxon>Pseudomonadati</taxon>
        <taxon>Verrucomicrobiota</taxon>
        <taxon>Opitutia</taxon>
        <taxon>Puniceicoccales</taxon>
        <taxon>Pelagicoccaceae</taxon>
        <taxon>Pelagicoccus</taxon>
    </lineage>
</organism>
<dbReference type="InterPro" id="IPR009057">
    <property type="entry name" value="Homeodomain-like_sf"/>
</dbReference>
<dbReference type="Proteomes" id="UP000617628">
    <property type="component" value="Unassembled WGS sequence"/>
</dbReference>
<keyword evidence="2 5" id="KW-0238">DNA-binding</keyword>
<dbReference type="InterPro" id="IPR046335">
    <property type="entry name" value="LacI/GalR-like_sensor"/>
</dbReference>
<keyword evidence="6" id="KW-1185">Reference proteome</keyword>
<gene>
    <name evidence="5" type="ORF">JIN87_03490</name>
</gene>
<dbReference type="EMBL" id="JAENIL010000005">
    <property type="protein sequence ID" value="MBK1875916.1"/>
    <property type="molecule type" value="Genomic_DNA"/>
</dbReference>
<comment type="caution">
    <text evidence="5">The sequence shown here is derived from an EMBL/GenBank/DDBJ whole genome shotgun (WGS) entry which is preliminary data.</text>
</comment>
<protein>
    <submittedName>
        <fullName evidence="5">DNA-binding transcriptional regulator</fullName>
    </submittedName>
</protein>
<dbReference type="Pfam" id="PF12833">
    <property type="entry name" value="HTH_18"/>
    <property type="match status" value="1"/>
</dbReference>
<dbReference type="SUPFAM" id="SSF53822">
    <property type="entry name" value="Periplasmic binding protein-like I"/>
    <property type="match status" value="1"/>
</dbReference>